<dbReference type="EMBL" id="BK016192">
    <property type="protein sequence ID" value="DAG01443.1"/>
    <property type="molecule type" value="Genomic_DNA"/>
</dbReference>
<evidence type="ECO:0000313" key="1">
    <source>
        <dbReference type="EMBL" id="DAG01443.1"/>
    </source>
</evidence>
<organism evidence="1">
    <name type="scientific">Siphoviridae sp. cteDy1</name>
    <dbReference type="NCBI Taxonomy" id="2825587"/>
    <lineage>
        <taxon>Viruses</taxon>
        <taxon>Duplodnaviria</taxon>
        <taxon>Heunggongvirae</taxon>
        <taxon>Uroviricota</taxon>
        <taxon>Caudoviricetes</taxon>
    </lineage>
</organism>
<accession>A0A8S5V4A6</accession>
<name>A0A8S5V4A6_9CAUD</name>
<sequence>MRDMGVWFWIASAAFAVTSLVISNELDNIENQKK</sequence>
<protein>
    <submittedName>
        <fullName evidence="1">Uncharacterized protein</fullName>
    </submittedName>
</protein>
<proteinExistence type="predicted"/>
<reference evidence="1" key="1">
    <citation type="journal article" date="2021" name="Proc. Natl. Acad. Sci. U.S.A.">
        <title>A Catalog of Tens of Thousands of Viruses from Human Metagenomes Reveals Hidden Associations with Chronic Diseases.</title>
        <authorList>
            <person name="Tisza M.J."/>
            <person name="Buck C.B."/>
        </authorList>
    </citation>
    <scope>NUCLEOTIDE SEQUENCE</scope>
    <source>
        <strain evidence="1">CteDy1</strain>
    </source>
</reference>